<keyword evidence="12" id="KW-1185">Reference proteome</keyword>
<dbReference type="EMBL" id="JACCFW010000001">
    <property type="protein sequence ID" value="NYJ73818.1"/>
    <property type="molecule type" value="Genomic_DNA"/>
</dbReference>
<feature type="transmembrane region" description="Helical" evidence="10">
    <location>
        <begin position="116"/>
        <end position="146"/>
    </location>
</feature>
<dbReference type="PANTHER" id="PTHR12468:SF2">
    <property type="entry name" value="GPI MANNOSYLTRANSFERASE 2"/>
    <property type="match status" value="1"/>
</dbReference>
<feature type="transmembrane region" description="Helical" evidence="10">
    <location>
        <begin position="385"/>
        <end position="404"/>
    </location>
</feature>
<dbReference type="Proteomes" id="UP000571817">
    <property type="component" value="Unassembled WGS sequence"/>
</dbReference>
<dbReference type="PANTHER" id="PTHR12468">
    <property type="entry name" value="GPI MANNOSYLTRANSFERASE 2"/>
    <property type="match status" value="1"/>
</dbReference>
<accession>A0A853DA36</accession>
<sequence length="414" mass="45045">MTALLAPRAVARARADWRILADRRLVPLVVLGYLVCRAFSTVLMIWLARHQPPAGVPGGVSGGHATYWDETRMWDGRWYQEIAAHGYPHHLPVGQDGKIAQNAWAFLPLYPLAVKCLMLVTGASFAVAGSLLSLVLGGAAVAVMAVLLRDRIGAPAAIASAVVFSALPPAITLQMTYTESLALLVLMGFLLALEREQWAVAAVLALTMGLTRPIAAPMVLVVLAVAVSRWRERRIRPVRGSDWVGMSAVAAAGVVGALLWAQIAGRVTGVRSAYFDTQGAWRADGVVFFVPWVRNFELLFGQVGAVIVLVALLATFVVMVTGSWARALGPVLLGWTVAYAAYLVATVDVWTSTYRYAMFLFPLVPVTLGVGWMRRERRVLVPLRCAVFLLLSLGWQVWWAWTLLRFVPPVGNPI</sequence>
<feature type="transmembrane region" description="Helical" evidence="10">
    <location>
        <begin position="152"/>
        <end position="171"/>
    </location>
</feature>
<keyword evidence="9 10" id="KW-0472">Membrane</keyword>
<evidence type="ECO:0000256" key="4">
    <source>
        <dbReference type="ARBA" id="ARBA00022676"/>
    </source>
</evidence>
<keyword evidence="7" id="KW-0256">Endoplasmic reticulum</keyword>
<proteinExistence type="predicted"/>
<feature type="transmembrane region" description="Helical" evidence="10">
    <location>
        <begin position="327"/>
        <end position="347"/>
    </location>
</feature>
<comment type="caution">
    <text evidence="11">The sequence shown here is derived from an EMBL/GenBank/DDBJ whole genome shotgun (WGS) entry which is preliminary data.</text>
</comment>
<evidence type="ECO:0000313" key="12">
    <source>
        <dbReference type="Proteomes" id="UP000571817"/>
    </source>
</evidence>
<evidence type="ECO:0000256" key="9">
    <source>
        <dbReference type="ARBA" id="ARBA00023136"/>
    </source>
</evidence>
<feature type="transmembrane region" description="Helical" evidence="10">
    <location>
        <begin position="353"/>
        <end position="373"/>
    </location>
</feature>
<dbReference type="AlphaFoldDB" id="A0A853DA36"/>
<dbReference type="GO" id="GO:0004376">
    <property type="term" value="F:GPI mannosyltransferase activity"/>
    <property type="evidence" value="ECO:0007669"/>
    <property type="project" value="InterPro"/>
</dbReference>
<dbReference type="UniPathway" id="UPA00196"/>
<dbReference type="GO" id="GO:0016020">
    <property type="term" value="C:membrane"/>
    <property type="evidence" value="ECO:0007669"/>
    <property type="project" value="GOC"/>
</dbReference>
<keyword evidence="3" id="KW-0337">GPI-anchor biosynthesis</keyword>
<evidence type="ECO:0000256" key="7">
    <source>
        <dbReference type="ARBA" id="ARBA00022824"/>
    </source>
</evidence>
<feature type="transmembrane region" description="Helical" evidence="10">
    <location>
        <begin position="25"/>
        <end position="47"/>
    </location>
</feature>
<evidence type="ECO:0000256" key="6">
    <source>
        <dbReference type="ARBA" id="ARBA00022692"/>
    </source>
</evidence>
<name>A0A853DA36_9MICO</name>
<keyword evidence="6 10" id="KW-0812">Transmembrane</keyword>
<dbReference type="GO" id="GO:0000009">
    <property type="term" value="F:alpha-1,6-mannosyltransferase activity"/>
    <property type="evidence" value="ECO:0007669"/>
    <property type="project" value="InterPro"/>
</dbReference>
<gene>
    <name evidence="11" type="ORF">HNR15_000781</name>
</gene>
<evidence type="ECO:0000256" key="2">
    <source>
        <dbReference type="ARBA" id="ARBA00004687"/>
    </source>
</evidence>
<dbReference type="RefSeq" id="WP_179479297.1">
    <property type="nucleotide sequence ID" value="NZ_JACCFW010000001.1"/>
</dbReference>
<evidence type="ECO:0000256" key="3">
    <source>
        <dbReference type="ARBA" id="ARBA00022502"/>
    </source>
</evidence>
<dbReference type="InterPro" id="IPR007315">
    <property type="entry name" value="PIG-V/Gpi18"/>
</dbReference>
<evidence type="ECO:0000256" key="8">
    <source>
        <dbReference type="ARBA" id="ARBA00022989"/>
    </source>
</evidence>
<protein>
    <submittedName>
        <fullName evidence="11">MFS family permease</fullName>
    </submittedName>
</protein>
<evidence type="ECO:0000313" key="11">
    <source>
        <dbReference type="EMBL" id="NYJ73818.1"/>
    </source>
</evidence>
<keyword evidence="4" id="KW-0328">Glycosyltransferase</keyword>
<evidence type="ECO:0000256" key="1">
    <source>
        <dbReference type="ARBA" id="ARBA00004477"/>
    </source>
</evidence>
<evidence type="ECO:0000256" key="5">
    <source>
        <dbReference type="ARBA" id="ARBA00022679"/>
    </source>
</evidence>
<keyword evidence="8 10" id="KW-1133">Transmembrane helix</keyword>
<comment type="subcellular location">
    <subcellularLocation>
        <location evidence="1">Endoplasmic reticulum membrane</location>
        <topology evidence="1">Multi-pass membrane protein</topology>
    </subcellularLocation>
</comment>
<dbReference type="GO" id="GO:0006506">
    <property type="term" value="P:GPI anchor biosynthetic process"/>
    <property type="evidence" value="ECO:0007669"/>
    <property type="project" value="UniProtKB-UniPathway"/>
</dbReference>
<comment type="pathway">
    <text evidence="2">Glycolipid biosynthesis; glycosylphosphatidylinositol-anchor biosynthesis.</text>
</comment>
<feature type="transmembrane region" description="Helical" evidence="10">
    <location>
        <begin position="243"/>
        <end position="263"/>
    </location>
</feature>
<organism evidence="11 12">
    <name type="scientific">Allobranchiibius huperziae</name>
    <dbReference type="NCBI Taxonomy" id="1874116"/>
    <lineage>
        <taxon>Bacteria</taxon>
        <taxon>Bacillati</taxon>
        <taxon>Actinomycetota</taxon>
        <taxon>Actinomycetes</taxon>
        <taxon>Micrococcales</taxon>
        <taxon>Dermacoccaceae</taxon>
        <taxon>Allobranchiibius</taxon>
    </lineage>
</organism>
<feature type="transmembrane region" description="Helical" evidence="10">
    <location>
        <begin position="299"/>
        <end position="320"/>
    </location>
</feature>
<keyword evidence="5" id="KW-0808">Transferase</keyword>
<evidence type="ECO:0000256" key="10">
    <source>
        <dbReference type="SAM" id="Phobius"/>
    </source>
</evidence>
<feature type="transmembrane region" description="Helical" evidence="10">
    <location>
        <begin position="214"/>
        <end position="231"/>
    </location>
</feature>
<reference evidence="11 12" key="1">
    <citation type="submission" date="2020-07" db="EMBL/GenBank/DDBJ databases">
        <title>Sequencing the genomes of 1000 actinobacteria strains.</title>
        <authorList>
            <person name="Klenk H.-P."/>
        </authorList>
    </citation>
    <scope>NUCLEOTIDE SEQUENCE [LARGE SCALE GENOMIC DNA]</scope>
    <source>
        <strain evidence="11 12">DSM 29531</strain>
    </source>
</reference>